<feature type="transmembrane region" description="Helical" evidence="1">
    <location>
        <begin position="302"/>
        <end position="320"/>
    </location>
</feature>
<keyword evidence="1" id="KW-1133">Transmembrane helix</keyword>
<feature type="transmembrane region" description="Helical" evidence="1">
    <location>
        <begin position="434"/>
        <end position="456"/>
    </location>
</feature>
<accession>A0A0A0JW16</accession>
<name>A0A0A0JW16_9MICO</name>
<evidence type="ECO:0000256" key="1">
    <source>
        <dbReference type="SAM" id="Phobius"/>
    </source>
</evidence>
<dbReference type="Proteomes" id="UP000030013">
    <property type="component" value="Unassembled WGS sequence"/>
</dbReference>
<feature type="transmembrane region" description="Helical" evidence="1">
    <location>
        <begin position="369"/>
        <end position="390"/>
    </location>
</feature>
<protein>
    <recommendedName>
        <fullName evidence="4">Glycosyltransferase RgtA/B/C/D-like domain-containing protein</fullName>
    </recommendedName>
</protein>
<dbReference type="eggNOG" id="ENOG5031ZX6">
    <property type="taxonomic scope" value="Bacteria"/>
</dbReference>
<gene>
    <name evidence="2" type="ORF">N801_10810</name>
</gene>
<feature type="transmembrane region" description="Helical" evidence="1">
    <location>
        <begin position="402"/>
        <end position="422"/>
    </location>
</feature>
<dbReference type="AlphaFoldDB" id="A0A0A0JW16"/>
<evidence type="ECO:0000313" key="2">
    <source>
        <dbReference type="EMBL" id="KGN40869.1"/>
    </source>
</evidence>
<feature type="transmembrane region" description="Helical" evidence="1">
    <location>
        <begin position="20"/>
        <end position="42"/>
    </location>
</feature>
<evidence type="ECO:0008006" key="4">
    <source>
        <dbReference type="Google" id="ProtNLM"/>
    </source>
</evidence>
<evidence type="ECO:0000313" key="3">
    <source>
        <dbReference type="Proteomes" id="UP000030013"/>
    </source>
</evidence>
<keyword evidence="1" id="KW-0472">Membrane</keyword>
<keyword evidence="3" id="KW-1185">Reference proteome</keyword>
<organism evidence="2 3">
    <name type="scientific">Knoellia aerolata DSM 18566</name>
    <dbReference type="NCBI Taxonomy" id="1385519"/>
    <lineage>
        <taxon>Bacteria</taxon>
        <taxon>Bacillati</taxon>
        <taxon>Actinomycetota</taxon>
        <taxon>Actinomycetes</taxon>
        <taxon>Micrococcales</taxon>
        <taxon>Intrasporangiaceae</taxon>
        <taxon>Knoellia</taxon>
    </lineage>
</organism>
<feature type="transmembrane region" description="Helical" evidence="1">
    <location>
        <begin position="54"/>
        <end position="73"/>
    </location>
</feature>
<feature type="transmembrane region" description="Helical" evidence="1">
    <location>
        <begin position="208"/>
        <end position="227"/>
    </location>
</feature>
<sequence length="560" mass="58301">MLAEMSFSLPLSRQPDALGILGRTGPLFIISLGCVVLAAVACDRIGWTPLDSRWTSAAFLALVTATVAGAWVLMKGLAPNRRSTKGMSRAQLWLVGAPAATLVLYAAAAFFLARPSRVEWFLNGDHVRHLVLVADIQANGALSYDVRPYPRAWHTAVALLSSVTGSGGSDLVGLVDLMATATWLLYAMVTLTMAALAASMGVRVGLKTLPAAIAGSVAGAATLWPSFLGNYQALGLESSLVAAVVLAVTLREVLTHHGSLSAFLVCSAGLLVMGHTWQLLLPVSGLAAAMAGVRYIRAGDPWKRIVVVAGIGGVVLYASLPSLTAVAKSVGVSHAAVADIVAPVPMLTLAVGLLSTAVVMWLRRRDVWLVFVLLLTVLPALTSVALAARVGVSVTTYYPAKLLWHSALLGLAAIGPAGGLLWSSIRARQPSLAVPIRACLGAAAVLCAVGAAWAPFPGLTGKWSTADGATVLSLLQAPGAEGATVVWSDGRLNTDAITRITLDASKQEETRVDTPQGRLTVDEECRLLRASPAPVILSNRPPAEVRARYGCVPDAQIIAP</sequence>
<reference evidence="2 3" key="1">
    <citation type="submission" date="2013-08" db="EMBL/GenBank/DDBJ databases">
        <title>The genome sequence of Knoellia aerolata.</title>
        <authorList>
            <person name="Zhu W."/>
            <person name="Wang G."/>
        </authorList>
    </citation>
    <scope>NUCLEOTIDE SEQUENCE [LARGE SCALE GENOMIC DNA]</scope>
    <source>
        <strain evidence="2 3">DSM 18566</strain>
    </source>
</reference>
<feature type="transmembrane region" description="Helical" evidence="1">
    <location>
        <begin position="93"/>
        <end position="113"/>
    </location>
</feature>
<feature type="transmembrane region" description="Helical" evidence="1">
    <location>
        <begin position="340"/>
        <end position="362"/>
    </location>
</feature>
<feature type="transmembrane region" description="Helical" evidence="1">
    <location>
        <begin position="183"/>
        <end position="202"/>
    </location>
</feature>
<comment type="caution">
    <text evidence="2">The sequence shown here is derived from an EMBL/GenBank/DDBJ whole genome shotgun (WGS) entry which is preliminary data.</text>
</comment>
<dbReference type="EMBL" id="AVPL01000029">
    <property type="protein sequence ID" value="KGN40869.1"/>
    <property type="molecule type" value="Genomic_DNA"/>
</dbReference>
<keyword evidence="1" id="KW-0812">Transmembrane</keyword>
<proteinExistence type="predicted"/>